<organism evidence="2 3">
    <name type="scientific">Mycteria americana</name>
    <name type="common">Wood stork</name>
    <dbReference type="NCBI Taxonomy" id="33587"/>
    <lineage>
        <taxon>Eukaryota</taxon>
        <taxon>Metazoa</taxon>
        <taxon>Chordata</taxon>
        <taxon>Craniata</taxon>
        <taxon>Vertebrata</taxon>
        <taxon>Euteleostomi</taxon>
        <taxon>Archelosauria</taxon>
        <taxon>Archosauria</taxon>
        <taxon>Dinosauria</taxon>
        <taxon>Saurischia</taxon>
        <taxon>Theropoda</taxon>
        <taxon>Coelurosauria</taxon>
        <taxon>Aves</taxon>
        <taxon>Neognathae</taxon>
        <taxon>Neoaves</taxon>
        <taxon>Aequornithes</taxon>
        <taxon>Ciconiiformes</taxon>
        <taxon>Ciconiidae</taxon>
        <taxon>Mycteria</taxon>
    </lineage>
</organism>
<protein>
    <submittedName>
        <fullName evidence="2">Uncharacterized protein</fullName>
    </submittedName>
</protein>
<evidence type="ECO:0000313" key="3">
    <source>
        <dbReference type="Proteomes" id="UP001333110"/>
    </source>
</evidence>
<comment type="caution">
    <text evidence="2">The sequence shown here is derived from an EMBL/GenBank/DDBJ whole genome shotgun (WGS) entry which is preliminary data.</text>
</comment>
<sequence length="169" mass="18637">MGTNLLAGPVAIGQGTRHKNFFTVRVLKHWNRFPREVVDAPSLETFKVRLDGALSNLIQLKMSLLIAGGLDYMTFKGPFQPRLFYDSMIDTENEGCCGAAVSEDSKMHLVMLELSSTTLVEPASVDLSPSRDTRHPEPAAVLHDPSVPLSVHEPSLQDYLEGALTWAYP</sequence>
<dbReference type="EMBL" id="JAUNZN010000007">
    <property type="protein sequence ID" value="KAK4818443.1"/>
    <property type="molecule type" value="Genomic_DNA"/>
</dbReference>
<reference evidence="2 3" key="1">
    <citation type="journal article" date="2023" name="J. Hered.">
        <title>Chromosome-level genome of the wood stork (Mycteria americana) provides insight into avian chromosome evolution.</title>
        <authorList>
            <person name="Flamio R. Jr."/>
            <person name="Ramstad K.M."/>
        </authorList>
    </citation>
    <scope>NUCLEOTIDE SEQUENCE [LARGE SCALE GENOMIC DNA]</scope>
    <source>
        <strain evidence="2">JAX WOST 10</strain>
    </source>
</reference>
<evidence type="ECO:0000313" key="2">
    <source>
        <dbReference type="EMBL" id="KAK4818443.1"/>
    </source>
</evidence>
<feature type="region of interest" description="Disordered" evidence="1">
    <location>
        <begin position="123"/>
        <end position="145"/>
    </location>
</feature>
<gene>
    <name evidence="2" type="ORF">QYF61_013130</name>
</gene>
<keyword evidence="3" id="KW-1185">Reference proteome</keyword>
<dbReference type="AlphaFoldDB" id="A0AAN7MYE5"/>
<accession>A0AAN7MYE5</accession>
<feature type="non-terminal residue" evidence="2">
    <location>
        <position position="169"/>
    </location>
</feature>
<evidence type="ECO:0000256" key="1">
    <source>
        <dbReference type="SAM" id="MobiDB-lite"/>
    </source>
</evidence>
<proteinExistence type="predicted"/>
<name>A0AAN7MYE5_MYCAM</name>
<dbReference type="Proteomes" id="UP001333110">
    <property type="component" value="Unassembled WGS sequence"/>
</dbReference>